<evidence type="ECO:0000256" key="1">
    <source>
        <dbReference type="SAM" id="MobiDB-lite"/>
    </source>
</evidence>
<name>A0A7W7RDU5_9ACTN</name>
<organism evidence="2 3">
    <name type="scientific">Lipingzhangella halophila</name>
    <dbReference type="NCBI Taxonomy" id="1783352"/>
    <lineage>
        <taxon>Bacteria</taxon>
        <taxon>Bacillati</taxon>
        <taxon>Actinomycetota</taxon>
        <taxon>Actinomycetes</taxon>
        <taxon>Streptosporangiales</taxon>
        <taxon>Nocardiopsidaceae</taxon>
        <taxon>Lipingzhangella</taxon>
    </lineage>
</organism>
<feature type="compositionally biased region" description="Low complexity" evidence="1">
    <location>
        <begin position="217"/>
        <end position="235"/>
    </location>
</feature>
<evidence type="ECO:0000313" key="3">
    <source>
        <dbReference type="Proteomes" id="UP000523007"/>
    </source>
</evidence>
<reference evidence="2 3" key="1">
    <citation type="submission" date="2020-08" db="EMBL/GenBank/DDBJ databases">
        <title>Sequencing the genomes of 1000 actinobacteria strains.</title>
        <authorList>
            <person name="Klenk H.-P."/>
        </authorList>
    </citation>
    <scope>NUCLEOTIDE SEQUENCE [LARGE SCALE GENOMIC DNA]</scope>
    <source>
        <strain evidence="2 3">DSM 102030</strain>
    </source>
</reference>
<feature type="region of interest" description="Disordered" evidence="1">
    <location>
        <begin position="190"/>
        <end position="252"/>
    </location>
</feature>
<dbReference type="EMBL" id="JACHJT010000001">
    <property type="protein sequence ID" value="MBB4929828.1"/>
    <property type="molecule type" value="Genomic_DNA"/>
</dbReference>
<proteinExistence type="predicted"/>
<gene>
    <name evidence="2" type="ORF">F4561_000648</name>
</gene>
<dbReference type="RefSeq" id="WP_184574604.1">
    <property type="nucleotide sequence ID" value="NZ_JACHJT010000001.1"/>
</dbReference>
<sequence length="252" mass="26718">MFLGRATRLPCTGDDAVALFAAYQFGLVSDAQARRSGLGRTAVDARLRGGAWLPTAHRGVFQVVGFGASAWCPRRAVLAAILAVASGAFACRETAAWLWRLDGAPQGRADIVHVGVPAPAWFPPTSRADSPAAGVRVHVLRVSDAELARRPPFLLTSVRRTLDDLARDTDRAAFARMLDSAVRQRLMPPAAVPSPRDAVSAIGGGDTAREGGRRNFGIRGVAGARAPPARFPKGPMGKRQLRGRAVREASRG</sequence>
<protein>
    <recommendedName>
        <fullName evidence="4">Transcriptional regulator, AbiEi antitoxin, Type IV TA system</fullName>
    </recommendedName>
</protein>
<evidence type="ECO:0008006" key="4">
    <source>
        <dbReference type="Google" id="ProtNLM"/>
    </source>
</evidence>
<comment type="caution">
    <text evidence="2">The sequence shown here is derived from an EMBL/GenBank/DDBJ whole genome shotgun (WGS) entry which is preliminary data.</text>
</comment>
<evidence type="ECO:0000313" key="2">
    <source>
        <dbReference type="EMBL" id="MBB4929828.1"/>
    </source>
</evidence>
<keyword evidence="3" id="KW-1185">Reference proteome</keyword>
<dbReference type="Proteomes" id="UP000523007">
    <property type="component" value="Unassembled WGS sequence"/>
</dbReference>
<dbReference type="AlphaFoldDB" id="A0A7W7RDU5"/>
<accession>A0A7W7RDU5</accession>